<feature type="domain" description="DUF4773" evidence="2">
    <location>
        <begin position="60"/>
        <end position="172"/>
    </location>
</feature>
<sequence length="216" mass="24089">MVKALILLGAFYFLSSEAAILSERELKQLRDAPMVPIQSIGNGPAMARSLEDTVLTIKKKCTCHGKTCGCCTDIEVSFFTVQGCVNITIIPEAKAFEVFLEVADNSVFKQRVSAHQLEKVCGGISKLKESEICLYTTLDEDKPDELLSCMALDMSYHEIPLVNINFECLKYADKKLTFVPNEKTHKDDALVNFKVKNPFHLIAKLLKALVKKLDVN</sequence>
<dbReference type="Pfam" id="PF15998">
    <property type="entry name" value="DUF4773"/>
    <property type="match status" value="1"/>
</dbReference>
<organism evidence="3">
    <name type="scientific">Pristhesancus plagipennis</name>
    <name type="common">Common assassin bug</name>
    <dbReference type="NCBI Taxonomy" id="1955184"/>
    <lineage>
        <taxon>Eukaryota</taxon>
        <taxon>Metazoa</taxon>
        <taxon>Ecdysozoa</taxon>
        <taxon>Arthropoda</taxon>
        <taxon>Hexapoda</taxon>
        <taxon>Insecta</taxon>
        <taxon>Pterygota</taxon>
        <taxon>Neoptera</taxon>
        <taxon>Paraneoptera</taxon>
        <taxon>Hemiptera</taxon>
        <taxon>Heteroptera</taxon>
        <taxon>Panheteroptera</taxon>
        <taxon>Cimicomorpha</taxon>
        <taxon>Reduviidae</taxon>
        <taxon>Harpactorinae</taxon>
        <taxon>Harpactorini</taxon>
        <taxon>Pristhesancus</taxon>
    </lineage>
</organism>
<protein>
    <submittedName>
        <fullName evidence="3">Venom protein family 2 protein 4</fullName>
    </submittedName>
</protein>
<feature type="signal peptide" evidence="1">
    <location>
        <begin position="1"/>
        <end position="18"/>
    </location>
</feature>
<accession>A0A1Q1NPB9</accession>
<evidence type="ECO:0000256" key="1">
    <source>
        <dbReference type="SAM" id="SignalP"/>
    </source>
</evidence>
<proteinExistence type="evidence at transcript level"/>
<dbReference type="AlphaFoldDB" id="A0A1Q1NPB9"/>
<dbReference type="PANTHER" id="PTHR36299">
    <property type="entry name" value="AGAP008005-PA"/>
    <property type="match status" value="1"/>
</dbReference>
<dbReference type="PANTHER" id="PTHR36299:SF4">
    <property type="entry name" value="GH07892P-RELATED"/>
    <property type="match status" value="1"/>
</dbReference>
<dbReference type="EMBL" id="KX459610">
    <property type="protein sequence ID" value="AQM58361.1"/>
    <property type="molecule type" value="mRNA"/>
</dbReference>
<evidence type="ECO:0000313" key="3">
    <source>
        <dbReference type="EMBL" id="AQM58361.1"/>
    </source>
</evidence>
<keyword evidence="1" id="KW-0732">Signal</keyword>
<feature type="chain" id="PRO_5010375017" evidence="1">
    <location>
        <begin position="19"/>
        <end position="216"/>
    </location>
</feature>
<dbReference type="InterPro" id="IPR031941">
    <property type="entry name" value="DUF4773"/>
</dbReference>
<name>A0A1Q1NPB9_PRIPG</name>
<reference evidence="3" key="1">
    <citation type="journal article" date="2017" name="Mol. Cell. Proteomics">
        <title>Melt with this kiss: Paralysing and liquefying venom of the assassin bug Pristhesancus plagipennis (Hemiptera: Reduviidae).</title>
        <authorList>
            <person name="Walker A.A."/>
            <person name="Madio B."/>
            <person name="Jin J."/>
            <person name="Undheim E.A."/>
            <person name="Fry B.G."/>
            <person name="King G.F."/>
        </authorList>
    </citation>
    <scope>NUCLEOTIDE SEQUENCE</scope>
    <source>
        <tissue evidence="3">Venom/labial gland</tissue>
    </source>
</reference>
<evidence type="ECO:0000259" key="2">
    <source>
        <dbReference type="Pfam" id="PF15998"/>
    </source>
</evidence>